<comment type="caution">
    <text evidence="1">The sequence shown here is derived from an EMBL/GenBank/DDBJ whole genome shotgun (WGS) entry which is preliminary data.</text>
</comment>
<gene>
    <name evidence="1" type="ORF">WMO26_13285</name>
</gene>
<dbReference type="EMBL" id="JBBMFD010000047">
    <property type="protein sequence ID" value="MEQ2441805.1"/>
    <property type="molecule type" value="Genomic_DNA"/>
</dbReference>
<evidence type="ECO:0000313" key="1">
    <source>
        <dbReference type="EMBL" id="MEQ2441805.1"/>
    </source>
</evidence>
<keyword evidence="2" id="KW-1185">Reference proteome</keyword>
<dbReference type="RefSeq" id="WP_349221114.1">
    <property type="nucleotide sequence ID" value="NZ_JBBMFD010000047.1"/>
</dbReference>
<reference evidence="1 2" key="1">
    <citation type="submission" date="2024-03" db="EMBL/GenBank/DDBJ databases">
        <title>Human intestinal bacterial collection.</title>
        <authorList>
            <person name="Pauvert C."/>
            <person name="Hitch T.C.A."/>
            <person name="Clavel T."/>
        </authorList>
    </citation>
    <scope>NUCLEOTIDE SEQUENCE [LARGE SCALE GENOMIC DNA]</scope>
    <source>
        <strain evidence="1 2">CLA-JM-H44</strain>
    </source>
</reference>
<sequence length="70" mass="7925">MDTELKDILTTILNKIGVMDKKLDDVDQRTAKTDLALENVIGPRLQLLYEQNSSFVEKFDKLDALEEKGG</sequence>
<proteinExistence type="predicted"/>
<evidence type="ECO:0000313" key="2">
    <source>
        <dbReference type="Proteomes" id="UP001489509"/>
    </source>
</evidence>
<organism evidence="1 2">
    <name type="scientific">Solibaculum intestinale</name>
    <dbReference type="NCBI Taxonomy" id="3133165"/>
    <lineage>
        <taxon>Bacteria</taxon>
        <taxon>Bacillati</taxon>
        <taxon>Bacillota</taxon>
        <taxon>Clostridia</taxon>
        <taxon>Eubacteriales</taxon>
        <taxon>Oscillospiraceae</taxon>
        <taxon>Solibaculum</taxon>
    </lineage>
</organism>
<accession>A0ABV1E3B3</accession>
<dbReference type="Proteomes" id="UP001489509">
    <property type="component" value="Unassembled WGS sequence"/>
</dbReference>
<protein>
    <submittedName>
        <fullName evidence="1">Uncharacterized protein</fullName>
    </submittedName>
</protein>
<name>A0ABV1E3B3_9FIRM</name>